<sequence>MLDTRARVLISLFGDCKSTSFVTPIVNRRLSTTVDGRADADEKSYCFY</sequence>
<organism evidence="1">
    <name type="scientific">Rhizophora mucronata</name>
    <name type="common">Asiatic mangrove</name>
    <dbReference type="NCBI Taxonomy" id="61149"/>
    <lineage>
        <taxon>Eukaryota</taxon>
        <taxon>Viridiplantae</taxon>
        <taxon>Streptophyta</taxon>
        <taxon>Embryophyta</taxon>
        <taxon>Tracheophyta</taxon>
        <taxon>Spermatophyta</taxon>
        <taxon>Magnoliopsida</taxon>
        <taxon>eudicotyledons</taxon>
        <taxon>Gunneridae</taxon>
        <taxon>Pentapetalae</taxon>
        <taxon>rosids</taxon>
        <taxon>fabids</taxon>
        <taxon>Malpighiales</taxon>
        <taxon>Rhizophoraceae</taxon>
        <taxon>Rhizophora</taxon>
    </lineage>
</organism>
<proteinExistence type="predicted"/>
<dbReference type="EMBL" id="GGEC01035520">
    <property type="protein sequence ID" value="MBX16004.1"/>
    <property type="molecule type" value="Transcribed_RNA"/>
</dbReference>
<evidence type="ECO:0000313" key="1">
    <source>
        <dbReference type="EMBL" id="MBX16004.1"/>
    </source>
</evidence>
<name>A0A2P2LDH9_RHIMU</name>
<reference evidence="1" key="1">
    <citation type="submission" date="2018-02" db="EMBL/GenBank/DDBJ databases">
        <title>Rhizophora mucronata_Transcriptome.</title>
        <authorList>
            <person name="Meera S.P."/>
            <person name="Sreeshan A."/>
            <person name="Augustine A."/>
        </authorList>
    </citation>
    <scope>NUCLEOTIDE SEQUENCE</scope>
    <source>
        <tissue evidence="1">Leaf</tissue>
    </source>
</reference>
<accession>A0A2P2LDH9</accession>
<dbReference type="AlphaFoldDB" id="A0A2P2LDH9"/>
<protein>
    <submittedName>
        <fullName evidence="1">Uncharacterized protein</fullName>
    </submittedName>
</protein>